<feature type="domain" description="CheB-type methylesterase" evidence="5">
    <location>
        <begin position="9"/>
        <end position="183"/>
    </location>
</feature>
<dbReference type="KEGG" id="psty:BFS30_05545"/>
<evidence type="ECO:0000256" key="4">
    <source>
        <dbReference type="PROSITE-ProRule" id="PRU00050"/>
    </source>
</evidence>
<dbReference type="RefSeq" id="WP_069378364.1">
    <property type="nucleotide sequence ID" value="NZ_CP017141.1"/>
</dbReference>
<dbReference type="GO" id="GO:0008984">
    <property type="term" value="F:protein-glutamate methylesterase activity"/>
    <property type="evidence" value="ECO:0007669"/>
    <property type="project" value="UniProtKB-EC"/>
</dbReference>
<dbReference type="Proteomes" id="UP000094313">
    <property type="component" value="Chromosome"/>
</dbReference>
<name>A0A1D7QDD6_9SPHI</name>
<dbReference type="PANTHER" id="PTHR42872">
    <property type="entry name" value="PROTEIN-GLUTAMATE METHYLESTERASE/PROTEIN-GLUTAMINE GLUTAMINASE"/>
    <property type="match status" value="1"/>
</dbReference>
<dbReference type="Gene3D" id="3.40.50.180">
    <property type="entry name" value="Methylesterase CheB, C-terminal domain"/>
    <property type="match status" value="1"/>
</dbReference>
<evidence type="ECO:0000259" key="5">
    <source>
        <dbReference type="PROSITE" id="PS50122"/>
    </source>
</evidence>
<feature type="active site" evidence="4">
    <location>
        <position position="12"/>
    </location>
</feature>
<keyword evidence="1 4" id="KW-0378">Hydrolase</keyword>
<evidence type="ECO:0000313" key="6">
    <source>
        <dbReference type="EMBL" id="AOM76670.1"/>
    </source>
</evidence>
<comment type="catalytic activity">
    <reaction evidence="3">
        <text>[protein]-L-glutamate 5-O-methyl ester + H2O = L-glutamyl-[protein] + methanol + H(+)</text>
        <dbReference type="Rhea" id="RHEA:23236"/>
        <dbReference type="Rhea" id="RHEA-COMP:10208"/>
        <dbReference type="Rhea" id="RHEA-COMP:10311"/>
        <dbReference type="ChEBI" id="CHEBI:15377"/>
        <dbReference type="ChEBI" id="CHEBI:15378"/>
        <dbReference type="ChEBI" id="CHEBI:17790"/>
        <dbReference type="ChEBI" id="CHEBI:29973"/>
        <dbReference type="ChEBI" id="CHEBI:82795"/>
        <dbReference type="EC" id="3.1.1.61"/>
    </reaction>
</comment>
<evidence type="ECO:0000256" key="1">
    <source>
        <dbReference type="ARBA" id="ARBA00022801"/>
    </source>
</evidence>
<dbReference type="SUPFAM" id="SSF52738">
    <property type="entry name" value="Methylesterase CheB, C-terminal domain"/>
    <property type="match status" value="1"/>
</dbReference>
<dbReference type="GO" id="GO:0005737">
    <property type="term" value="C:cytoplasm"/>
    <property type="evidence" value="ECO:0007669"/>
    <property type="project" value="InterPro"/>
</dbReference>
<accession>A0A1D7QDD6</accession>
<dbReference type="EMBL" id="CP017141">
    <property type="protein sequence ID" value="AOM76670.1"/>
    <property type="molecule type" value="Genomic_DNA"/>
</dbReference>
<proteinExistence type="predicted"/>
<feature type="active site" evidence="4">
    <location>
        <position position="132"/>
    </location>
</feature>
<dbReference type="GO" id="GO:0006935">
    <property type="term" value="P:chemotaxis"/>
    <property type="evidence" value="ECO:0007669"/>
    <property type="project" value="UniProtKB-UniRule"/>
</dbReference>
<sequence length="187" mass="20750">MRKCEAFIIGGSAGSLDVLLKVLPDIRPDISFPIIIVIHRKHGADSLLPDLLSSRTKLIVKEVDEKEKIVAGTIYVAPSDYHLLVEMDRTFSLDYSEKVNYSRPAIDVTFQTAAEAYKNKLVCLLLSGSNADGVKGLKTVKAWGGEAVIQDPESAQVAYMPEQAKKHVEIDRILRIEDVAEFINLLR</sequence>
<dbReference type="PANTHER" id="PTHR42872:SF3">
    <property type="entry name" value="PROTEIN-GLUTAMATE METHYLESTERASE_PROTEIN-GLUTAMINE GLUTAMINASE 1"/>
    <property type="match status" value="1"/>
</dbReference>
<organism evidence="6 7">
    <name type="scientific">Pedobacter steynii</name>
    <dbReference type="NCBI Taxonomy" id="430522"/>
    <lineage>
        <taxon>Bacteria</taxon>
        <taxon>Pseudomonadati</taxon>
        <taxon>Bacteroidota</taxon>
        <taxon>Sphingobacteriia</taxon>
        <taxon>Sphingobacteriales</taxon>
        <taxon>Sphingobacteriaceae</taxon>
        <taxon>Pedobacter</taxon>
    </lineage>
</organism>
<keyword evidence="4" id="KW-0145">Chemotaxis</keyword>
<dbReference type="InterPro" id="IPR035909">
    <property type="entry name" value="CheB_C"/>
</dbReference>
<evidence type="ECO:0000256" key="3">
    <source>
        <dbReference type="ARBA" id="ARBA00048267"/>
    </source>
</evidence>
<evidence type="ECO:0000313" key="7">
    <source>
        <dbReference type="Proteomes" id="UP000094313"/>
    </source>
</evidence>
<dbReference type="InterPro" id="IPR000673">
    <property type="entry name" value="Sig_transdc_resp-reg_Me-estase"/>
</dbReference>
<reference evidence="6 7" key="1">
    <citation type="submission" date="2016-08" db="EMBL/GenBank/DDBJ databases">
        <authorList>
            <person name="Seilhamer J.J."/>
        </authorList>
    </citation>
    <scope>NUCLEOTIDE SEQUENCE [LARGE SCALE GENOMIC DNA]</scope>
    <source>
        <strain evidence="6 7">DX4</strain>
    </source>
</reference>
<dbReference type="EC" id="3.1.1.61" evidence="2"/>
<protein>
    <recommendedName>
        <fullName evidence="2">protein-glutamate methylesterase</fullName>
        <ecNumber evidence="2">3.1.1.61</ecNumber>
    </recommendedName>
</protein>
<dbReference type="OrthoDB" id="1524092at2"/>
<gene>
    <name evidence="6" type="ORF">BFS30_05545</name>
</gene>
<dbReference type="PROSITE" id="PS50122">
    <property type="entry name" value="CHEB"/>
    <property type="match status" value="1"/>
</dbReference>
<dbReference type="GO" id="GO:0000156">
    <property type="term" value="F:phosphorelay response regulator activity"/>
    <property type="evidence" value="ECO:0007669"/>
    <property type="project" value="InterPro"/>
</dbReference>
<dbReference type="Pfam" id="PF01339">
    <property type="entry name" value="CheB_methylest"/>
    <property type="match status" value="1"/>
</dbReference>
<dbReference type="CDD" id="cd16433">
    <property type="entry name" value="CheB"/>
    <property type="match status" value="1"/>
</dbReference>
<keyword evidence="7" id="KW-1185">Reference proteome</keyword>
<dbReference type="AlphaFoldDB" id="A0A1D7QDD6"/>
<feature type="active site" evidence="4">
    <location>
        <position position="39"/>
    </location>
</feature>
<evidence type="ECO:0000256" key="2">
    <source>
        <dbReference type="ARBA" id="ARBA00039140"/>
    </source>
</evidence>